<dbReference type="EMBL" id="AP018227">
    <property type="protein sequence ID" value="BAY83098.1"/>
    <property type="molecule type" value="Genomic_DNA"/>
</dbReference>
<reference evidence="1 2" key="1">
    <citation type="submission" date="2017-06" db="EMBL/GenBank/DDBJ databases">
        <title>Genome sequencing of cyanobaciteial culture collection at National Institute for Environmental Studies (NIES).</title>
        <authorList>
            <person name="Hirose Y."/>
            <person name="Shimura Y."/>
            <person name="Fujisawa T."/>
            <person name="Nakamura Y."/>
            <person name="Kawachi M."/>
        </authorList>
    </citation>
    <scope>NUCLEOTIDE SEQUENCE [LARGE SCALE GENOMIC DNA]</scope>
    <source>
        <strain evidence="1 2">NIES-267</strain>
    </source>
</reference>
<name>A0A1Z4LPS6_9CYAN</name>
<evidence type="ECO:0000313" key="2">
    <source>
        <dbReference type="Proteomes" id="UP000218418"/>
    </source>
</evidence>
<accession>A0A1Z4LPS6</accession>
<dbReference type="Proteomes" id="UP000218418">
    <property type="component" value="Chromosome"/>
</dbReference>
<proteinExistence type="predicted"/>
<evidence type="ECO:0000313" key="1">
    <source>
        <dbReference type="EMBL" id="BAY83098.1"/>
    </source>
</evidence>
<sequence length="157" mass="18574">MTKGYVYHKQFVEIENIDNIIDEVKKISDSQDNYYFLRYSYQVSGICLELPSDRGEIEGQMFNAICELRWKKYKFGYEVLILSKDKIELEGFGLLSGNWQIQDYQAYWNKQEPRFPKGLKFQGKNNQDIEADKIPIQQRYFQDSDTATVHFVALTVK</sequence>
<organism evidence="1 2">
    <name type="scientific">Calothrix parasitica NIES-267</name>
    <dbReference type="NCBI Taxonomy" id="1973488"/>
    <lineage>
        <taxon>Bacteria</taxon>
        <taxon>Bacillati</taxon>
        <taxon>Cyanobacteriota</taxon>
        <taxon>Cyanophyceae</taxon>
        <taxon>Nostocales</taxon>
        <taxon>Calotrichaceae</taxon>
        <taxon>Calothrix</taxon>
    </lineage>
</organism>
<protein>
    <submittedName>
        <fullName evidence="1">Uncharacterized protein</fullName>
    </submittedName>
</protein>
<dbReference type="AlphaFoldDB" id="A0A1Z4LPS6"/>
<gene>
    <name evidence="1" type="ORF">NIES267_25840</name>
</gene>
<keyword evidence="2" id="KW-1185">Reference proteome</keyword>